<evidence type="ECO:0000313" key="1">
    <source>
        <dbReference type="EMBL" id="KAL3566236.1"/>
    </source>
</evidence>
<comment type="caution">
    <text evidence="1">The sequence shown here is derived from an EMBL/GenBank/DDBJ whole genome shotgun (WGS) entry which is preliminary data.</text>
</comment>
<reference evidence="1 2" key="1">
    <citation type="journal article" date="2024" name="Plant Biotechnol. J.">
        <title>Genome and CRISPR/Cas9 system of a widespread forest tree (Populus alba) in the world.</title>
        <authorList>
            <person name="Liu Y.J."/>
            <person name="Jiang P.F."/>
            <person name="Han X.M."/>
            <person name="Li X.Y."/>
            <person name="Wang H.M."/>
            <person name="Wang Y.J."/>
            <person name="Wang X.X."/>
            <person name="Zeng Q.Y."/>
        </authorList>
    </citation>
    <scope>NUCLEOTIDE SEQUENCE [LARGE SCALE GENOMIC DNA]</scope>
    <source>
        <strain evidence="2">cv. PAL-ZL1</strain>
    </source>
</reference>
<proteinExistence type="predicted"/>
<name>A0ACC4AJ73_POPAL</name>
<keyword evidence="2" id="KW-1185">Reference proteome</keyword>
<dbReference type="EMBL" id="RCHU02000018">
    <property type="protein sequence ID" value="KAL3566236.1"/>
    <property type="molecule type" value="Genomic_DNA"/>
</dbReference>
<organism evidence="1 2">
    <name type="scientific">Populus alba</name>
    <name type="common">White poplar</name>
    <dbReference type="NCBI Taxonomy" id="43335"/>
    <lineage>
        <taxon>Eukaryota</taxon>
        <taxon>Viridiplantae</taxon>
        <taxon>Streptophyta</taxon>
        <taxon>Embryophyta</taxon>
        <taxon>Tracheophyta</taxon>
        <taxon>Spermatophyta</taxon>
        <taxon>Magnoliopsida</taxon>
        <taxon>eudicotyledons</taxon>
        <taxon>Gunneridae</taxon>
        <taxon>Pentapetalae</taxon>
        <taxon>rosids</taxon>
        <taxon>fabids</taxon>
        <taxon>Malpighiales</taxon>
        <taxon>Salicaceae</taxon>
        <taxon>Saliceae</taxon>
        <taxon>Populus</taxon>
    </lineage>
</organism>
<dbReference type="Proteomes" id="UP000309997">
    <property type="component" value="Unassembled WGS sequence"/>
</dbReference>
<protein>
    <submittedName>
        <fullName evidence="1">Uncharacterized protein</fullName>
    </submittedName>
</protein>
<gene>
    <name evidence="1" type="ORF">D5086_031651</name>
</gene>
<accession>A0ACC4AJ73</accession>
<sequence>MFMCSNSNAANARSAGNPLSSIATSTTASSDKQRANKILVAGFAPPLFFKFATTRVLIRVLSKPGGMARRIRVNVRENIEQKIARIPSLWSGLGRLGWWGGEFERGNLPWNVAGEDVVAVLVVVGGRGRKGGLGVVGLRLVYVHSLAEDRNHGKRVECRDAGECVLDWEEVDGTGSKKDQTNYSVINFHFLGRGGGRDRLQRDQTNYSVISIFEALIMQTLDEEVSLCRIKSCCTATLSLAVNLVFPTLELYLNSPSSSQGLHLID</sequence>
<evidence type="ECO:0000313" key="2">
    <source>
        <dbReference type="Proteomes" id="UP000309997"/>
    </source>
</evidence>